<feature type="transmembrane region" description="Helical" evidence="1">
    <location>
        <begin position="6"/>
        <end position="23"/>
    </location>
</feature>
<comment type="caution">
    <text evidence="2">The sequence shown here is derived from an EMBL/GenBank/DDBJ whole genome shotgun (WGS) entry which is preliminary data.</text>
</comment>
<reference evidence="2 3" key="1">
    <citation type="submission" date="2017-05" db="EMBL/GenBank/DDBJ databases">
        <title>The Genome Sequence of Enterococcus sp. 10A9_DIV0425.</title>
        <authorList>
            <consortium name="The Broad Institute Genomics Platform"/>
            <consortium name="The Broad Institute Genomic Center for Infectious Diseases"/>
            <person name="Earl A."/>
            <person name="Manson A."/>
            <person name="Schwartman J."/>
            <person name="Gilmore M."/>
            <person name="Abouelleil A."/>
            <person name="Cao P."/>
            <person name="Chapman S."/>
            <person name="Cusick C."/>
            <person name="Shea T."/>
            <person name="Young S."/>
            <person name="Neafsey D."/>
            <person name="Nusbaum C."/>
            <person name="Birren B."/>
        </authorList>
    </citation>
    <scope>NUCLEOTIDE SEQUENCE [LARGE SCALE GENOMIC DNA]</scope>
    <source>
        <strain evidence="2 3">10A9_DIV0425</strain>
    </source>
</reference>
<dbReference type="AlphaFoldDB" id="A0A2C9XRF6"/>
<evidence type="ECO:0000256" key="1">
    <source>
        <dbReference type="SAM" id="Phobius"/>
    </source>
</evidence>
<name>A0A2C9XRF6_9ENTE</name>
<feature type="transmembrane region" description="Helical" evidence="1">
    <location>
        <begin position="35"/>
        <end position="53"/>
    </location>
</feature>
<accession>A0A2C9XRF6</accession>
<keyword evidence="3" id="KW-1185">Reference proteome</keyword>
<evidence type="ECO:0000313" key="3">
    <source>
        <dbReference type="Proteomes" id="UP000194933"/>
    </source>
</evidence>
<keyword evidence="1" id="KW-1133">Transmembrane helix</keyword>
<evidence type="ECO:0000313" key="2">
    <source>
        <dbReference type="EMBL" id="OTP11994.1"/>
    </source>
</evidence>
<organism evidence="2 3">
    <name type="scientific">Candidatus Enterococcus wittei</name>
    <dbReference type="NCBI Taxonomy" id="1987383"/>
    <lineage>
        <taxon>Bacteria</taxon>
        <taxon>Bacillati</taxon>
        <taxon>Bacillota</taxon>
        <taxon>Bacilli</taxon>
        <taxon>Lactobacillales</taxon>
        <taxon>Enterococcaceae</taxon>
        <taxon>Enterococcus</taxon>
    </lineage>
</organism>
<gene>
    <name evidence="2" type="ORF">A5844_000209</name>
</gene>
<proteinExistence type="predicted"/>
<evidence type="ECO:0008006" key="4">
    <source>
        <dbReference type="Google" id="ProtNLM"/>
    </source>
</evidence>
<dbReference type="STRING" id="1987383.A5844_000209"/>
<keyword evidence="1" id="KW-0812">Transmembrane</keyword>
<keyword evidence="1" id="KW-0472">Membrane</keyword>
<protein>
    <recommendedName>
        <fullName evidence="4">DUF5673 domain-containing protein</fullName>
    </recommendedName>
</protein>
<dbReference type="RefSeq" id="WP_086283222.1">
    <property type="nucleotide sequence ID" value="NZ_NGMO01000001.1"/>
</dbReference>
<dbReference type="Proteomes" id="UP000194933">
    <property type="component" value="Unassembled WGS sequence"/>
</dbReference>
<sequence length="162" mass="18945">MVSFLTILLFLFVIIMCLFLWLVRKEIVYKAVRNRWVYLVVPFIAILVFWFTLMNQPTIDDLAKGLLASVILLSFLLDSRGLTEEGLVLNSFDRRNVPYSEITKIVLYQPKDSKEIKMNFFRNGWRGPMLKFSVSMEELISFLAQHLNDEAEIDIMIDQGDE</sequence>
<dbReference type="EMBL" id="NGMO01000001">
    <property type="protein sequence ID" value="OTP11994.1"/>
    <property type="molecule type" value="Genomic_DNA"/>
</dbReference>